<proteinExistence type="inferred from homology"/>
<dbReference type="FunFam" id="1.20.5.340:FF:000044">
    <property type="entry name" value="MIA SH3 domain ER export factor 2"/>
    <property type="match status" value="1"/>
</dbReference>
<keyword evidence="11" id="KW-1185">Reference proteome</keyword>
<evidence type="ECO:0000256" key="4">
    <source>
        <dbReference type="ARBA" id="ARBA00023054"/>
    </source>
</evidence>
<dbReference type="FunCoup" id="A0A1D5QR40">
    <property type="interactions" value="139"/>
</dbReference>
<evidence type="ECO:0008006" key="12">
    <source>
        <dbReference type="Google" id="ProtNLM"/>
    </source>
</evidence>
<dbReference type="GO" id="GO:0070971">
    <property type="term" value="C:endoplasmic reticulum exit site"/>
    <property type="evidence" value="ECO:0000318"/>
    <property type="project" value="GO_Central"/>
</dbReference>
<feature type="compositionally biased region" description="Basic and acidic residues" evidence="8">
    <location>
        <begin position="660"/>
        <end position="670"/>
    </location>
</feature>
<evidence type="ECO:0000256" key="9">
    <source>
        <dbReference type="SAM" id="Phobius"/>
    </source>
</evidence>
<feature type="coiled-coil region" evidence="7">
    <location>
        <begin position="340"/>
        <end position="395"/>
    </location>
</feature>
<feature type="transmembrane region" description="Helical" evidence="9">
    <location>
        <begin position="39"/>
        <end position="60"/>
    </location>
</feature>
<evidence type="ECO:0000256" key="1">
    <source>
        <dbReference type="ARBA" id="ARBA00004167"/>
    </source>
</evidence>
<reference evidence="10" key="2">
    <citation type="submission" date="2019-01" db="EMBL/GenBank/DDBJ databases">
        <authorList>
            <person name="Graves T."/>
            <person name="Eichler E.E."/>
            <person name="Wilson R.K."/>
        </authorList>
    </citation>
    <scope>NUCLEOTIDE SEQUENCE [LARGE SCALE GENOMIC DNA]</scope>
    <source>
        <strain evidence="10">17573</strain>
    </source>
</reference>
<dbReference type="VEuPathDB" id="HostDB:ENSMMUG00000047410"/>
<keyword evidence="5 9" id="KW-0472">Membrane</keyword>
<evidence type="ECO:0000313" key="10">
    <source>
        <dbReference type="Ensembl" id="ENSMMUP00000050518.2"/>
    </source>
</evidence>
<dbReference type="AlphaFoldDB" id="A0A1D5QR40"/>
<dbReference type="GO" id="GO:0035459">
    <property type="term" value="P:vesicle cargo loading"/>
    <property type="evidence" value="ECO:0000318"/>
    <property type="project" value="GO_Central"/>
</dbReference>
<comment type="similarity">
    <text evidence="6">Belongs to the cTAGE family.</text>
</comment>
<dbReference type="SMR" id="A0A1D5QR40"/>
<sequence>MKEPGATPQPYLGLVLEELRSLVAALPESRRPDSNPYGFPWDLVVCASVVGFFAVLLFLWRSFRSVRSRLYVGREQNLAATLSGLIEEKCKLLEKFSLIQKEYEGYEIESSLEDASFEKAAAEARSLEAACEKLNRSNSELEDEILCLEKEFKEEKSKHSQQEELMADISQRIQSLEDESKSLKSQIAEAKIICKIFNMNEERQEIATKDALNENSQLQESQKQLLQEAEVWKEQVSELNKQKITFEDSKVHAEQVLNDKENHIKTLTGCLLKMKDPAAVLGEDITDDDNLELEVNGELENGAYSDDPPKGAFKKLIHAAKLNVSLKTSEGERNYIIIQLSEVDKTKEELTERIKNLQTHHASLQSENMYFESENQKLQQKLKIMTELYQENEMKLHRKLTVEENYRIQEEEKLSKVEKKISHTTEGMETYRKLAKDLEEELERTINFYQRLVASYEKKGHHNWLAAQTAERNLNDLRKENAHNRQKLTEKEFKFELLEKDPRAPDVSKTAFGREHSPYGPSPLGQPSSETRAFLSPKTLLEGPLRLSPVPPGGGGRGPRGPGNPLDHQITNERGETSCDTLTNPHRAPSDTGSLSSPWEQDRRMMFPPPGQSYPDSAPPPQRKGRFYSNSDRLSGPAELRSVNMPSLDKMDGSMPSEMESSRNDAKDDPGNLNVSDSSLAAENEATGTSFVPPPLAPIRGPLFPVNTRGPFMRRGPPFPPPPPGTMFGGSRGYYPPRDFPGPPRAPFAMRNIYPPRGFPPYLHPRPGFYPNPTF</sequence>
<feature type="coiled-coil region" evidence="7">
    <location>
        <begin position="117"/>
        <end position="242"/>
    </location>
</feature>
<dbReference type="Gene3D" id="1.20.5.340">
    <property type="match status" value="1"/>
</dbReference>
<dbReference type="STRING" id="9544.ENSMMUP00000050518"/>
<keyword evidence="4 7" id="KW-0175">Coiled coil</keyword>
<name>A0A1D5QR40_MACMU</name>
<dbReference type="PANTHER" id="PTHR23158:SF53">
    <property type="entry name" value="MIA SH3 DOMAIN ER EXPORT FACTOR 2"/>
    <property type="match status" value="1"/>
</dbReference>
<protein>
    <recommendedName>
        <fullName evidence="12">CTAGE family member 5</fullName>
    </recommendedName>
</protein>
<dbReference type="PANTHER" id="PTHR23158">
    <property type="entry name" value="MELANOMA INHIBITORY ACTIVITY-RELATED"/>
    <property type="match status" value="1"/>
</dbReference>
<dbReference type="InterPro" id="IPR051500">
    <property type="entry name" value="cTAGE_MIA/OTOR"/>
</dbReference>
<evidence type="ECO:0000256" key="6">
    <source>
        <dbReference type="ARBA" id="ARBA00038472"/>
    </source>
</evidence>
<keyword evidence="2 9" id="KW-0812">Transmembrane</keyword>
<reference evidence="10" key="4">
    <citation type="submission" date="2025-09" db="UniProtKB">
        <authorList>
            <consortium name="Ensembl"/>
        </authorList>
    </citation>
    <scope>IDENTIFICATION</scope>
    <source>
        <strain evidence="10">17573</strain>
    </source>
</reference>
<dbReference type="OMA" id="PYGFPWD"/>
<dbReference type="GO" id="GO:0006888">
    <property type="term" value="P:endoplasmic reticulum to Golgi vesicle-mediated transport"/>
    <property type="evidence" value="ECO:0000318"/>
    <property type="project" value="GO_Central"/>
</dbReference>
<feature type="compositionally biased region" description="Basic and acidic residues" evidence="8">
    <location>
        <begin position="499"/>
        <end position="517"/>
    </location>
</feature>
<evidence type="ECO:0000256" key="3">
    <source>
        <dbReference type="ARBA" id="ARBA00022989"/>
    </source>
</evidence>
<organism evidence="10 11">
    <name type="scientific">Macaca mulatta</name>
    <name type="common">Rhesus macaque</name>
    <dbReference type="NCBI Taxonomy" id="9544"/>
    <lineage>
        <taxon>Eukaryota</taxon>
        <taxon>Metazoa</taxon>
        <taxon>Chordata</taxon>
        <taxon>Craniata</taxon>
        <taxon>Vertebrata</taxon>
        <taxon>Euteleostomi</taxon>
        <taxon>Mammalia</taxon>
        <taxon>Eutheria</taxon>
        <taxon>Euarchontoglires</taxon>
        <taxon>Primates</taxon>
        <taxon>Haplorrhini</taxon>
        <taxon>Catarrhini</taxon>
        <taxon>Cercopithecidae</taxon>
        <taxon>Cercopithecinae</taxon>
        <taxon>Macaca</taxon>
    </lineage>
</organism>
<dbReference type="Ensembl" id="ENSMMUT00000074298.2">
    <property type="protein sequence ID" value="ENSMMUP00000050518.2"/>
    <property type="gene ID" value="ENSMMUG00000047410.2"/>
</dbReference>
<feature type="coiled-coil region" evidence="7">
    <location>
        <begin position="428"/>
        <end position="487"/>
    </location>
</feature>
<evidence type="ECO:0000256" key="8">
    <source>
        <dbReference type="SAM" id="MobiDB-lite"/>
    </source>
</evidence>
<reference evidence="10" key="3">
    <citation type="submission" date="2025-08" db="UniProtKB">
        <authorList>
            <consortium name="Ensembl"/>
        </authorList>
    </citation>
    <scope>IDENTIFICATION</scope>
    <source>
        <strain evidence="10">17573</strain>
    </source>
</reference>
<dbReference type="GO" id="GO:0005789">
    <property type="term" value="C:endoplasmic reticulum membrane"/>
    <property type="evidence" value="ECO:0000318"/>
    <property type="project" value="GO_Central"/>
</dbReference>
<evidence type="ECO:0000256" key="7">
    <source>
        <dbReference type="SAM" id="Coils"/>
    </source>
</evidence>
<evidence type="ECO:0000313" key="11">
    <source>
        <dbReference type="Proteomes" id="UP000006718"/>
    </source>
</evidence>
<dbReference type="Proteomes" id="UP000006718">
    <property type="component" value="Chromosome 3"/>
</dbReference>
<evidence type="ECO:0000256" key="5">
    <source>
        <dbReference type="ARBA" id="ARBA00023136"/>
    </source>
</evidence>
<keyword evidence="3 9" id="KW-1133">Transmembrane helix</keyword>
<evidence type="ECO:0000256" key="2">
    <source>
        <dbReference type="ARBA" id="ARBA00022692"/>
    </source>
</evidence>
<comment type="subcellular location">
    <subcellularLocation>
        <location evidence="1">Membrane</location>
        <topology evidence="1">Single-pass membrane protein</topology>
    </subcellularLocation>
</comment>
<dbReference type="GeneTree" id="ENSGT00950000182767"/>
<feature type="region of interest" description="Disordered" evidence="8">
    <location>
        <begin position="499"/>
        <end position="740"/>
    </location>
</feature>
<dbReference type="GO" id="GO:0009306">
    <property type="term" value="P:protein secretion"/>
    <property type="evidence" value="ECO:0000318"/>
    <property type="project" value="GO_Central"/>
</dbReference>
<dbReference type="InParanoid" id="A0A1D5QR40"/>
<feature type="compositionally biased region" description="Pro residues" evidence="8">
    <location>
        <begin position="607"/>
        <end position="622"/>
    </location>
</feature>
<accession>A0A1D5QR40</accession>
<feature type="compositionally biased region" description="Polar residues" evidence="8">
    <location>
        <begin position="673"/>
        <end position="690"/>
    </location>
</feature>
<dbReference type="Bgee" id="ENSMMUG00000047410">
    <property type="expression patterns" value="Expressed in spermatid and 2 other cell types or tissues"/>
</dbReference>
<reference evidence="11" key="1">
    <citation type="journal article" date="2007" name="Science">
        <title>Evolutionary and biomedical insights from the rhesus macaque genome.</title>
        <authorList>
            <person name="Gibbs R.A."/>
            <person name="Rogers J."/>
            <person name="Katze M.G."/>
            <person name="Bumgarner R."/>
            <person name="Weinstock G.M."/>
            <person name="Mardis E.R."/>
            <person name="Remington K.A."/>
            <person name="Strausberg R.L."/>
            <person name="Venter J.C."/>
            <person name="Wilson R.K."/>
            <person name="Batzer M.A."/>
            <person name="Bustamante C.D."/>
            <person name="Eichler E.E."/>
            <person name="Hahn M.W."/>
            <person name="Hardison R.C."/>
            <person name="Makova K.D."/>
            <person name="Miller W."/>
            <person name="Milosavljevic A."/>
            <person name="Palermo R.E."/>
            <person name="Siepel A."/>
            <person name="Sikela J.M."/>
            <person name="Attaway T."/>
            <person name="Bell S."/>
            <person name="Bernard K.E."/>
            <person name="Buhay C.J."/>
            <person name="Chandrabose M.N."/>
            <person name="Dao M."/>
            <person name="Davis C."/>
            <person name="Delehaunty K.D."/>
            <person name="Ding Y."/>
            <person name="Dinh H.H."/>
            <person name="Dugan-Rocha S."/>
            <person name="Fulton L.A."/>
            <person name="Gabisi R.A."/>
            <person name="Garner T.T."/>
            <person name="Godfrey J."/>
            <person name="Hawes A.C."/>
            <person name="Hernandez J."/>
            <person name="Hines S."/>
            <person name="Holder M."/>
            <person name="Hume J."/>
            <person name="Jhangiani S.N."/>
            <person name="Joshi V."/>
            <person name="Khan Z.M."/>
            <person name="Kirkness E.F."/>
            <person name="Cree A."/>
            <person name="Fowler R.G."/>
            <person name="Lee S."/>
            <person name="Lewis L.R."/>
            <person name="Li Z."/>
            <person name="Liu Y.-S."/>
            <person name="Moore S.M."/>
            <person name="Muzny D."/>
            <person name="Nazareth L.V."/>
            <person name="Ngo D.N."/>
            <person name="Okwuonu G.O."/>
            <person name="Pai G."/>
            <person name="Parker D."/>
            <person name="Paul H.A."/>
            <person name="Pfannkoch C."/>
            <person name="Pohl C.S."/>
            <person name="Rogers Y.-H.C."/>
            <person name="Ruiz S.J."/>
            <person name="Sabo A."/>
            <person name="Santibanez J."/>
            <person name="Schneider B.W."/>
            <person name="Smith S.M."/>
            <person name="Sodergren E."/>
            <person name="Svatek A.F."/>
            <person name="Utterback T.R."/>
            <person name="Vattathil S."/>
            <person name="Warren W."/>
            <person name="White C.S."/>
            <person name="Chinwalla A.T."/>
            <person name="Feng Y."/>
            <person name="Halpern A.L."/>
            <person name="Hillier L.W."/>
            <person name="Huang X."/>
            <person name="Minx P."/>
            <person name="Nelson J.O."/>
            <person name="Pepin K.H."/>
            <person name="Qin X."/>
            <person name="Sutton G.G."/>
            <person name="Venter E."/>
            <person name="Walenz B.P."/>
            <person name="Wallis J.W."/>
            <person name="Worley K.C."/>
            <person name="Yang S.-P."/>
            <person name="Jones S.M."/>
            <person name="Marra M.A."/>
            <person name="Rocchi M."/>
            <person name="Schein J.E."/>
            <person name="Baertsch R."/>
            <person name="Clarke L."/>
            <person name="Csuros M."/>
            <person name="Glasscock J."/>
            <person name="Harris R.A."/>
            <person name="Havlak P."/>
            <person name="Jackson A.R."/>
            <person name="Jiang H."/>
            <person name="Liu Y."/>
            <person name="Messina D.N."/>
            <person name="Shen Y."/>
            <person name="Song H.X.-Z."/>
            <person name="Wylie T."/>
            <person name="Zhang L."/>
            <person name="Birney E."/>
            <person name="Han K."/>
            <person name="Konkel M.K."/>
            <person name="Lee J."/>
            <person name="Smit A.F.A."/>
            <person name="Ullmer B."/>
            <person name="Wang H."/>
            <person name="Xing J."/>
            <person name="Burhans R."/>
            <person name="Cheng Z."/>
            <person name="Karro J.E."/>
            <person name="Ma J."/>
            <person name="Raney B."/>
            <person name="She X."/>
            <person name="Cox M.J."/>
            <person name="Demuth J.P."/>
            <person name="Dumas L.J."/>
            <person name="Han S.-G."/>
            <person name="Hopkins J."/>
            <person name="Karimpour-Fard A."/>
            <person name="Kim Y.H."/>
            <person name="Pollack J.R."/>
            <person name="Vinar T."/>
            <person name="Addo-Quaye C."/>
            <person name="Degenhardt J."/>
            <person name="Denby A."/>
            <person name="Hubisz M.J."/>
            <person name="Indap A."/>
            <person name="Kosiol C."/>
            <person name="Lahn B.T."/>
            <person name="Lawson H.A."/>
            <person name="Marklein A."/>
            <person name="Nielsen R."/>
            <person name="Vallender E.J."/>
            <person name="Clark A.G."/>
            <person name="Ferguson B."/>
            <person name="Hernandez R.D."/>
            <person name="Hirani K."/>
            <person name="Kehrer-Sawatzki H."/>
            <person name="Kolb J."/>
            <person name="Patil S."/>
            <person name="Pu L.-L."/>
            <person name="Ren Y."/>
            <person name="Smith D.G."/>
            <person name="Wheeler D.A."/>
            <person name="Schenck I."/>
            <person name="Ball E.V."/>
            <person name="Chen R."/>
            <person name="Cooper D.N."/>
            <person name="Giardine B."/>
            <person name="Hsu F."/>
            <person name="Kent W.J."/>
            <person name="Lesk A."/>
            <person name="Nelson D.L."/>
            <person name="O'brien W.E."/>
            <person name="Pruefer K."/>
            <person name="Stenson P.D."/>
            <person name="Wallace J.C."/>
            <person name="Ke H."/>
            <person name="Liu X.-M."/>
            <person name="Wang P."/>
            <person name="Xiang A.P."/>
            <person name="Yang F."/>
            <person name="Barber G.P."/>
            <person name="Haussler D."/>
            <person name="Karolchik D."/>
            <person name="Kern A.D."/>
            <person name="Kuhn R.M."/>
            <person name="Smith K.E."/>
            <person name="Zwieg A.S."/>
        </authorList>
    </citation>
    <scope>NUCLEOTIDE SEQUENCE [LARGE SCALE GENOMIC DNA]</scope>
    <source>
        <strain evidence="11">17573</strain>
    </source>
</reference>